<dbReference type="OrthoDB" id="8407827at2"/>
<dbReference type="EMBL" id="CP017078">
    <property type="protein sequence ID" value="AOR81211.1"/>
    <property type="molecule type" value="Genomic_DNA"/>
</dbReference>
<accession>A0A1D8AGL4</accession>
<keyword evidence="2" id="KW-1185">Reference proteome</keyword>
<geneLocation type="plasmid" evidence="1 2">
    <name>pSA3</name>
</geneLocation>
<evidence type="ECO:0000313" key="2">
    <source>
        <dbReference type="Proteomes" id="UP000094626"/>
    </source>
</evidence>
<dbReference type="AlphaFoldDB" id="A0A1D8AGL4"/>
<dbReference type="KEGG" id="nre:BES08_30585"/>
<sequence>MTEVGPAITHSLHPDDIAVWPDGTCPHLGEIWNDGFSFLSNDDGVVDIGDRARLKALGIEAEMG</sequence>
<organism evidence="1 2">
    <name type="scientific">Novosphingobium resinovorum</name>
    <dbReference type="NCBI Taxonomy" id="158500"/>
    <lineage>
        <taxon>Bacteria</taxon>
        <taxon>Pseudomonadati</taxon>
        <taxon>Pseudomonadota</taxon>
        <taxon>Alphaproteobacteria</taxon>
        <taxon>Sphingomonadales</taxon>
        <taxon>Sphingomonadaceae</taxon>
        <taxon>Novosphingobium</taxon>
    </lineage>
</organism>
<gene>
    <name evidence="1" type="ORF">BES08_30585</name>
</gene>
<proteinExistence type="predicted"/>
<name>A0A1D8AGL4_9SPHN</name>
<protein>
    <submittedName>
        <fullName evidence="1">Uncharacterized protein</fullName>
    </submittedName>
</protein>
<evidence type="ECO:0000313" key="1">
    <source>
        <dbReference type="EMBL" id="AOR81211.1"/>
    </source>
</evidence>
<dbReference type="Proteomes" id="UP000094626">
    <property type="component" value="Plasmid pSA3"/>
</dbReference>
<dbReference type="RefSeq" id="WP_069710349.1">
    <property type="nucleotide sequence ID" value="NZ_CP017078.1"/>
</dbReference>
<keyword evidence="1" id="KW-0614">Plasmid</keyword>
<reference evidence="2" key="1">
    <citation type="journal article" date="2017" name="J. Biotechnol.">
        <title>Complete genome sequence of Novosphingobium resinovorum SA1, a versatile xenobiotic-degrading bacterium capable of utilizing sulfanilic acid.</title>
        <authorList>
            <person name="Hegedus B."/>
            <person name="Kos P.B."/>
            <person name="Balint B."/>
            <person name="Maroti G."/>
            <person name="Gan H.M."/>
            <person name="Perei K."/>
            <person name="Rakhely G."/>
        </authorList>
    </citation>
    <scope>NUCLEOTIDE SEQUENCE [LARGE SCALE GENOMIC DNA]</scope>
    <source>
        <strain evidence="2">SA1</strain>
    </source>
</reference>